<dbReference type="PANTHER" id="PTHR47096">
    <property type="entry name" value="MISSHAPEN LIKE KINASE 1"/>
    <property type="match status" value="1"/>
</dbReference>
<feature type="compositionally biased region" description="Basic and acidic residues" evidence="11">
    <location>
        <begin position="397"/>
        <end position="467"/>
    </location>
</feature>
<dbReference type="GO" id="GO:0005524">
    <property type="term" value="F:ATP binding"/>
    <property type="evidence" value="ECO:0007669"/>
    <property type="project" value="UniProtKB-UniRule"/>
</dbReference>
<evidence type="ECO:0000259" key="13">
    <source>
        <dbReference type="PROSITE" id="PS50219"/>
    </source>
</evidence>
<feature type="region of interest" description="Disordered" evidence="11">
    <location>
        <begin position="365"/>
        <end position="384"/>
    </location>
</feature>
<dbReference type="InterPro" id="IPR051700">
    <property type="entry name" value="STE20_Ser-Thr_kinase"/>
</dbReference>
<accession>A0A8C2MFL8</accession>
<evidence type="ECO:0000256" key="9">
    <source>
        <dbReference type="ARBA" id="ARBA00048679"/>
    </source>
</evidence>
<feature type="compositionally biased region" description="Basic and acidic residues" evidence="11">
    <location>
        <begin position="809"/>
        <end position="833"/>
    </location>
</feature>
<keyword evidence="4" id="KW-0808">Transferase</keyword>
<dbReference type="CTD" id="50488"/>
<dbReference type="Proteomes" id="UP001108280">
    <property type="component" value="Chromosome 7"/>
</dbReference>
<evidence type="ECO:0000256" key="6">
    <source>
        <dbReference type="ARBA" id="ARBA00022777"/>
    </source>
</evidence>
<feature type="compositionally biased region" description="Low complexity" evidence="11">
    <location>
        <begin position="372"/>
        <end position="381"/>
    </location>
</feature>
<evidence type="ECO:0000256" key="2">
    <source>
        <dbReference type="ARBA" id="ARBA00012513"/>
    </source>
</evidence>
<dbReference type="EC" id="2.7.11.1" evidence="2"/>
<dbReference type="Ensembl" id="ENSCGRT00001022814.1">
    <property type="protein sequence ID" value="ENSCGRP00001018570.1"/>
    <property type="gene ID" value="ENSCGRG00001018182.1"/>
</dbReference>
<dbReference type="GO" id="GO:0005829">
    <property type="term" value="C:cytosol"/>
    <property type="evidence" value="ECO:0007669"/>
    <property type="project" value="TreeGrafter"/>
</dbReference>
<dbReference type="InterPro" id="IPR001180">
    <property type="entry name" value="CNH_dom"/>
</dbReference>
<feature type="binding site" evidence="10">
    <location>
        <position position="54"/>
    </location>
    <ligand>
        <name>ATP</name>
        <dbReference type="ChEBI" id="CHEBI:30616"/>
    </ligand>
</feature>
<feature type="compositionally biased region" description="Basic and acidic residues" evidence="11">
    <location>
        <begin position="519"/>
        <end position="529"/>
    </location>
</feature>
<evidence type="ECO:0000313" key="15">
    <source>
        <dbReference type="Proteomes" id="UP000694386"/>
    </source>
</evidence>
<evidence type="ECO:0000313" key="17">
    <source>
        <dbReference type="RefSeq" id="XP_027282714.1"/>
    </source>
</evidence>
<gene>
    <name evidence="14 17" type="primary">Mink1</name>
</gene>
<feature type="compositionally biased region" description="Low complexity" evidence="11">
    <location>
        <begin position="622"/>
        <end position="632"/>
    </location>
</feature>
<dbReference type="GO" id="GO:0022407">
    <property type="term" value="P:regulation of cell-cell adhesion"/>
    <property type="evidence" value="ECO:0007669"/>
    <property type="project" value="Ensembl"/>
</dbReference>
<keyword evidence="3" id="KW-0723">Serine/threonine-protein kinase</keyword>
<name>A0A8C2MFL8_CRIGR</name>
<feature type="region of interest" description="Disordered" evidence="11">
    <location>
        <begin position="916"/>
        <end position="953"/>
    </location>
</feature>
<keyword evidence="7 10" id="KW-0067">ATP-binding</keyword>
<feature type="compositionally biased region" description="Polar residues" evidence="11">
    <location>
        <begin position="599"/>
        <end position="609"/>
    </location>
</feature>
<dbReference type="Pfam" id="PF00780">
    <property type="entry name" value="CNH"/>
    <property type="match status" value="1"/>
</dbReference>
<dbReference type="PROSITE" id="PS00107">
    <property type="entry name" value="PROTEIN_KINASE_ATP"/>
    <property type="match status" value="1"/>
</dbReference>
<keyword evidence="16" id="KW-1185">Reference proteome</keyword>
<feature type="compositionally biased region" description="Polar residues" evidence="11">
    <location>
        <begin position="672"/>
        <end position="684"/>
    </location>
</feature>
<protein>
    <recommendedName>
        <fullName evidence="2">non-specific serine/threonine protein kinase</fullName>
        <ecNumber evidence="2">2.7.11.1</ecNumber>
    </recommendedName>
</protein>
<feature type="compositionally biased region" description="Polar residues" evidence="11">
    <location>
        <begin position="531"/>
        <end position="555"/>
    </location>
</feature>
<organism evidence="14 15">
    <name type="scientific">Cricetulus griseus</name>
    <name type="common">Chinese hamster</name>
    <name type="synonym">Cricetulus barabensis griseus</name>
    <dbReference type="NCBI Taxonomy" id="10029"/>
    <lineage>
        <taxon>Eukaryota</taxon>
        <taxon>Metazoa</taxon>
        <taxon>Chordata</taxon>
        <taxon>Craniata</taxon>
        <taxon>Vertebrata</taxon>
        <taxon>Euteleostomi</taxon>
        <taxon>Mammalia</taxon>
        <taxon>Eutheria</taxon>
        <taxon>Euarchontoglires</taxon>
        <taxon>Glires</taxon>
        <taxon>Rodentia</taxon>
        <taxon>Myomorpha</taxon>
        <taxon>Muroidea</taxon>
        <taxon>Cricetidae</taxon>
        <taxon>Cricetinae</taxon>
        <taxon>Cricetulus</taxon>
    </lineage>
</organism>
<evidence type="ECO:0000256" key="4">
    <source>
        <dbReference type="ARBA" id="ARBA00022679"/>
    </source>
</evidence>
<dbReference type="InterPro" id="IPR000719">
    <property type="entry name" value="Prot_kinase_dom"/>
</dbReference>
<dbReference type="Gene3D" id="1.10.510.10">
    <property type="entry name" value="Transferase(Phosphotransferase) domain 1"/>
    <property type="match status" value="1"/>
</dbReference>
<evidence type="ECO:0000256" key="8">
    <source>
        <dbReference type="ARBA" id="ARBA00047899"/>
    </source>
</evidence>
<feature type="compositionally biased region" description="Basic and acidic residues" evidence="11">
    <location>
        <begin position="738"/>
        <end position="750"/>
    </location>
</feature>
<feature type="compositionally biased region" description="Low complexity" evidence="11">
    <location>
        <begin position="480"/>
        <end position="496"/>
    </location>
</feature>
<feature type="domain" description="Protein kinase" evidence="12">
    <location>
        <begin position="25"/>
        <end position="289"/>
    </location>
</feature>
<feature type="domain" description="CNH" evidence="13">
    <location>
        <begin position="1030"/>
        <end position="1317"/>
    </location>
</feature>
<feature type="compositionally biased region" description="Pro residues" evidence="11">
    <location>
        <begin position="718"/>
        <end position="731"/>
    </location>
</feature>
<dbReference type="PROSITE" id="PS00108">
    <property type="entry name" value="PROTEIN_KINASE_ST"/>
    <property type="match status" value="1"/>
</dbReference>
<dbReference type="SMART" id="SM00220">
    <property type="entry name" value="S_TKc"/>
    <property type="match status" value="1"/>
</dbReference>
<feature type="compositionally biased region" description="Basic and acidic residues" evidence="11">
    <location>
        <begin position="858"/>
        <end position="870"/>
    </location>
</feature>
<evidence type="ECO:0000256" key="5">
    <source>
        <dbReference type="ARBA" id="ARBA00022741"/>
    </source>
</evidence>
<dbReference type="GeneID" id="100752881"/>
<evidence type="ECO:0000256" key="7">
    <source>
        <dbReference type="ARBA" id="ARBA00022840"/>
    </source>
</evidence>
<dbReference type="InterPro" id="IPR011009">
    <property type="entry name" value="Kinase-like_dom_sf"/>
</dbReference>
<dbReference type="GO" id="GO:0030334">
    <property type="term" value="P:regulation of cell migration"/>
    <property type="evidence" value="ECO:0007669"/>
    <property type="project" value="Ensembl"/>
</dbReference>
<proteinExistence type="inferred from homology"/>
<comment type="catalytic activity">
    <reaction evidence="8">
        <text>L-threonyl-[protein] + ATP = O-phospho-L-threonyl-[protein] + ADP + H(+)</text>
        <dbReference type="Rhea" id="RHEA:46608"/>
        <dbReference type="Rhea" id="RHEA-COMP:11060"/>
        <dbReference type="Rhea" id="RHEA-COMP:11605"/>
        <dbReference type="ChEBI" id="CHEBI:15378"/>
        <dbReference type="ChEBI" id="CHEBI:30013"/>
        <dbReference type="ChEBI" id="CHEBI:30616"/>
        <dbReference type="ChEBI" id="CHEBI:61977"/>
        <dbReference type="ChEBI" id="CHEBI:456216"/>
        <dbReference type="EC" id="2.7.11.1"/>
    </reaction>
</comment>
<feature type="compositionally biased region" description="Acidic residues" evidence="11">
    <location>
        <begin position="840"/>
        <end position="856"/>
    </location>
</feature>
<dbReference type="FunFam" id="3.30.200.20:FF:000006">
    <property type="entry name" value="TRAF2 and NCK-interacting protein kinase isoform 4"/>
    <property type="match status" value="1"/>
</dbReference>
<evidence type="ECO:0000256" key="10">
    <source>
        <dbReference type="PROSITE-ProRule" id="PRU10141"/>
    </source>
</evidence>
<evidence type="ECO:0000313" key="16">
    <source>
        <dbReference type="Proteomes" id="UP001108280"/>
    </source>
</evidence>
<reference evidence="14" key="4">
    <citation type="submission" date="2025-05" db="UniProtKB">
        <authorList>
            <consortium name="Ensembl"/>
        </authorList>
    </citation>
    <scope>IDENTIFICATION</scope>
</reference>
<dbReference type="FunFam" id="1.10.510.10:FF:000003">
    <property type="entry name" value="TRAF2 and NCK-interacting protein kinase isoform 4"/>
    <property type="match status" value="1"/>
</dbReference>
<keyword evidence="5 10" id="KW-0547">Nucleotide-binding</keyword>
<feature type="region of interest" description="Disordered" evidence="11">
    <location>
        <begin position="396"/>
        <end position="898"/>
    </location>
</feature>
<reference evidence="17" key="3">
    <citation type="submission" date="2025-04" db="UniProtKB">
        <authorList>
            <consortium name="RefSeq"/>
        </authorList>
    </citation>
    <scope>IDENTIFICATION</scope>
    <source>
        <strain evidence="17">17A/GY</strain>
        <tissue evidence="17">Liver</tissue>
    </source>
</reference>
<sequence>MGDPAPARSLDDIDLSALRDPAGIFELVEVVGNGTYGQVYKGRHVKTGQLAAIKVMDVTEDEEEEIKQEINMLKKYSHHRNIATYYGAFIKKSPPGNDDQLWLVMEFCGAGSVTDLVKNTKGNALKEDCIAYICREILRGLAHLHAHKVIHRDIKGQNVLLTENAEVKLVDFGVSAQLDRTVGRRNTFIGTPYWMAPEVIACDENPDATYDYRSDIWSLGITAIEMAEGAPPLCDMHPMRALFLIPRNPPPRLKSKKWSKKFTDFIDTCLIKTYLSRPPTEQLLKFPFIRDQPTERQVRIQLKDHIDRSRKKRGEKEETEYEYSGSEEEDDSHGEEGEPSSIMNVPGESTLRREFLRLQQENKSNSEALKLQQQQQQQQQQRDPEAHIKHLLHQRQRRIEEQKEERRRVEEQQRREREQRKLQEKEQQRRLEDMQALRREEERRQAEREQEYKRKQLEEQRQSERLQRQLQQEHAYLKSLQQQQQQQQQLQKQQQQILPGDRKPLYHYGRGINPADKPAWAREVEERARMNKQQNSPLAKTKPSSTGPETPISQASPSPPGPLSQTPPMQRPVEPQEGPHKSLVAHRVPLKPYAAPVPRSQSLQDQPTRNLAAFPASHDPDPAAVPTPTATPSARGAVIRQNSDPTSEGPGPSPNPPSWVRPDNEAPPKVPQRTSSIATALNTSGAGGSRPAQAVRARPRSNSAWQIYLQRRAERGTPKPPGPPTQPPGPPNASSNPDLRRSDPSWERSDSVLPASHGHLPQAGSLERNRNRVGASTKLDSSPVLSPGNKAKPEDHRSRPGRPASYKRAIGEDFVLLKERTLDEAPRPPKKAMDYSSSSEEVESSEDDDEEGDGEPSEGSRDTPGGRDGDTDSVSTMVVHDVEEIAGTQPPYGGGTMVVQRTPEEERSLLLADSNGYTNLPDVVQPSHSPTENSKGQSPPTKDGGSDYQSRGLVKAPGKSSFTMFVDLGIYQPGGSGDTIPITALVGGEGGRLDQLQFDVRKGSVVNVNPTNTRAHSETPEIRKYKKRFNSEILCAALWGVNLLVGTENGLMLLDRSGQGKVYGLIGRRRFQQMDVLEGLNLLITISGKRNKLRVYYLSWLRNKILHNDPEVEKKQGWTTVGDMEGCGHYRVVKYERIKFLVIALKNSVEVYAWAPKPYHKFMAFKSFADLPHRPLLVDLTVEEGQRLKVIYGSSAGFHAVDVDSGNSYDIYIPVHIQSQITPHAIIFLPNTDGMEMLLCYEDEGVYVNTYGRIIKDVVLQWGEMPTSVAYICSNQIMGWGEKAIEIRSVETGHLDGVFMHKRAQRLKFLCERNDKVFFASVRSGGSSQVYFMTLNRNCIMNW</sequence>
<dbReference type="CDD" id="cd06636">
    <property type="entry name" value="STKc_MAP4K4_6_N"/>
    <property type="match status" value="1"/>
</dbReference>
<dbReference type="SUPFAM" id="SSF56112">
    <property type="entry name" value="Protein kinase-like (PK-like)"/>
    <property type="match status" value="1"/>
</dbReference>
<dbReference type="PANTHER" id="PTHR47096:SF1">
    <property type="entry name" value="MISSHAPEN LIKE KINASE 1"/>
    <property type="match status" value="1"/>
</dbReference>
<reference evidence="16" key="2">
    <citation type="journal article" date="2020" name="Biotechnol. Bioeng.">
        <title>Chromosome-scale scaffolds for the Chinese hamster reference genome assembly to facilitate the study of the CHO epigenome.</title>
        <authorList>
            <person name="Hilliard W."/>
            <person name="MacDonald M."/>
            <person name="Lee K.H."/>
        </authorList>
    </citation>
    <scope>NUCLEOTIDE SEQUENCE [LARGE SCALE GENOMIC DNA]</scope>
    <source>
        <strain evidence="16">17A/GY</strain>
    </source>
</reference>
<comment type="catalytic activity">
    <reaction evidence="9">
        <text>L-seryl-[protein] + ATP = O-phospho-L-seryl-[protein] + ADP + H(+)</text>
        <dbReference type="Rhea" id="RHEA:17989"/>
        <dbReference type="Rhea" id="RHEA-COMP:9863"/>
        <dbReference type="Rhea" id="RHEA-COMP:11604"/>
        <dbReference type="ChEBI" id="CHEBI:15378"/>
        <dbReference type="ChEBI" id="CHEBI:29999"/>
        <dbReference type="ChEBI" id="CHEBI:30616"/>
        <dbReference type="ChEBI" id="CHEBI:83421"/>
        <dbReference type="ChEBI" id="CHEBI:456216"/>
        <dbReference type="EC" id="2.7.11.1"/>
    </reaction>
</comment>
<evidence type="ECO:0000256" key="1">
    <source>
        <dbReference type="ARBA" id="ARBA00008874"/>
    </source>
</evidence>
<dbReference type="RefSeq" id="XP_027282714.1">
    <property type="nucleotide sequence ID" value="XM_027426913.2"/>
</dbReference>
<evidence type="ECO:0000256" key="11">
    <source>
        <dbReference type="SAM" id="MobiDB-lite"/>
    </source>
</evidence>
<dbReference type="InterPro" id="IPR008271">
    <property type="entry name" value="Ser/Thr_kinase_AS"/>
</dbReference>
<dbReference type="Proteomes" id="UP000694386">
    <property type="component" value="Unplaced"/>
</dbReference>
<dbReference type="Pfam" id="PF00069">
    <property type="entry name" value="Pkinase"/>
    <property type="match status" value="1"/>
</dbReference>
<evidence type="ECO:0000313" key="14">
    <source>
        <dbReference type="Ensembl" id="ENSCGRP00001018570.1"/>
    </source>
</evidence>
<feature type="region of interest" description="Disordered" evidence="11">
    <location>
        <begin position="299"/>
        <end position="347"/>
    </location>
</feature>
<dbReference type="PROSITE" id="PS50011">
    <property type="entry name" value="PROTEIN_KINASE_DOM"/>
    <property type="match status" value="1"/>
</dbReference>
<dbReference type="GO" id="GO:0030036">
    <property type="term" value="P:actin cytoskeleton organization"/>
    <property type="evidence" value="ECO:0007669"/>
    <property type="project" value="Ensembl"/>
</dbReference>
<evidence type="ECO:0000256" key="3">
    <source>
        <dbReference type="ARBA" id="ARBA00022527"/>
    </source>
</evidence>
<feature type="compositionally biased region" description="Polar residues" evidence="11">
    <location>
        <begin position="926"/>
        <end position="940"/>
    </location>
</feature>
<dbReference type="GO" id="GO:0001952">
    <property type="term" value="P:regulation of cell-matrix adhesion"/>
    <property type="evidence" value="ECO:0007669"/>
    <property type="project" value="Ensembl"/>
</dbReference>
<comment type="similarity">
    <text evidence="1">Belongs to the protein kinase superfamily. STE Ser/Thr protein kinase family. STE20 subfamily.</text>
</comment>
<keyword evidence="6" id="KW-0418">Kinase</keyword>
<feature type="compositionally biased region" description="Acidic residues" evidence="11">
    <location>
        <begin position="317"/>
        <end position="333"/>
    </location>
</feature>
<dbReference type="GO" id="GO:0004674">
    <property type="term" value="F:protein serine/threonine kinase activity"/>
    <property type="evidence" value="ECO:0007669"/>
    <property type="project" value="UniProtKB-KW"/>
</dbReference>
<dbReference type="GO" id="GO:0046330">
    <property type="term" value="P:positive regulation of JNK cascade"/>
    <property type="evidence" value="ECO:0007669"/>
    <property type="project" value="Ensembl"/>
</dbReference>
<evidence type="ECO:0000259" key="12">
    <source>
        <dbReference type="PROSITE" id="PS50011"/>
    </source>
</evidence>
<dbReference type="GO" id="GO:0005794">
    <property type="term" value="C:Golgi apparatus"/>
    <property type="evidence" value="ECO:0007669"/>
    <property type="project" value="Ensembl"/>
</dbReference>
<dbReference type="PROSITE" id="PS50219">
    <property type="entry name" value="CNH"/>
    <property type="match status" value="1"/>
</dbReference>
<reference evidence="16" key="1">
    <citation type="journal article" date="2018" name="Biotechnol. Bioeng.">
        <title>A reference genome of the Chinese hamster based on a hybrid assembly strategy.</title>
        <authorList>
            <person name="Rupp O."/>
            <person name="MacDonald M.L."/>
            <person name="Li S."/>
            <person name="Dhiman H."/>
            <person name="Polson S."/>
            <person name="Griep S."/>
            <person name="Heffner K."/>
            <person name="Hernandez I."/>
            <person name="Brinkrolf K."/>
            <person name="Jadhav V."/>
            <person name="Samoudi M."/>
            <person name="Hao H."/>
            <person name="Kingham B."/>
            <person name="Goesmann A."/>
            <person name="Betenbaugh M.J."/>
            <person name="Lewis N.E."/>
            <person name="Borth N."/>
            <person name="Lee K.H."/>
        </authorList>
    </citation>
    <scope>NUCLEOTIDE SEQUENCE [LARGE SCALE GENOMIC DNA]</scope>
    <source>
        <strain evidence="16">17A/GY</strain>
    </source>
</reference>
<dbReference type="SMART" id="SM00036">
    <property type="entry name" value="CNH"/>
    <property type="match status" value="1"/>
</dbReference>
<dbReference type="InterPro" id="IPR017441">
    <property type="entry name" value="Protein_kinase_ATP_BS"/>
</dbReference>
<dbReference type="Gene3D" id="3.30.200.20">
    <property type="entry name" value="Phosphorylase Kinase, domain 1"/>
    <property type="match status" value="1"/>
</dbReference>